<evidence type="ECO:0000313" key="11">
    <source>
        <dbReference type="Proteomes" id="UP000002945"/>
    </source>
</evidence>
<evidence type="ECO:0000259" key="9">
    <source>
        <dbReference type="Pfam" id="PF07715"/>
    </source>
</evidence>
<feature type="chain" id="PRO_5002737663" description="TonB-dependent receptor plug domain-containing protein" evidence="8">
    <location>
        <begin position="21"/>
        <end position="1003"/>
    </location>
</feature>
<dbReference type="Gene3D" id="2.40.170.20">
    <property type="entry name" value="TonB-dependent receptor, beta-barrel domain"/>
    <property type="match status" value="1"/>
</dbReference>
<dbReference type="SUPFAM" id="SSF56935">
    <property type="entry name" value="Porins"/>
    <property type="match status" value="1"/>
</dbReference>
<name>A9DWF9_9FLAO</name>
<evidence type="ECO:0000313" key="10">
    <source>
        <dbReference type="EMBL" id="EDP96554.1"/>
    </source>
</evidence>
<sequence length="1003" mass="111336">MKAKLSILLLCFTLVSWSQQKTISGVVTSANDGMPLLGVTVIVDGTSKGTTTNFDGEYSIKVKSGEKLTFSFLGFKSQTIAITVQTVIDIALEEDAKFLDEVVVVGYGSQKKIDLTGAISTVKSEEIEKTPNSNIIQSLQGKVAGLQITSNGSPGAGPTVRIRGVNSFSAGGSPLYVVDGVFYDDIDFLDTSQIESISVLKDASSIAIFGQKGTNGVIVIETKGGKLQSKPTFTYSGYTGFQRAQNVVKMANAEQFVTMAFESGSQADIEFVENAIQRYGRSRINPNIPDVNTDWYKEILRVAPISSHNLGVTGGTESTTYGVNVSYFSQEGILDMENEYERFNIQSNIEVQLSERFRVGANTLFSNSTRFNPENGAWFQAYFAVPILPVFDPLNEDADPIPFSDATLLGYRGSQNPFPVMTFNNNRVKQRRVLTSVFLEYALIPDKLKFKTFYSHDYNTTSERNVRLPYFISENSQRAVSSIRRAEFNSSNQYWDNILTYKDSFGDHDLTAIAGASFRDQQFETLQATGDDVTGIDFESSWFLDFADPGSFANQVVGNGDRLYSIAYLSRVEYSYKNKYLFNATYRYEGDGRFPKEIWLGTGSIGAGWVISEENFMKDNGVVDFLKLRGSWGQLPNGALTGSSGTRTVSTLTTAINDLLTNGIISTNNFTNLEREVLEETNVGISARLFDSRLSLEADYYIRDTKRLVIPVIQPIAGNTVLQNAGEMRNTGIEIAAGWNQRLNDNWSFSVNGNIGTLKNEMTKINNNLGYLDTGSAEFRQRSILGEPVEAFFGLEVQGVYQNAEQVANDPIAVDNNLEPGDFIYKDQNNDGIIDDQDRVVIGSYLPELTYGGNLQVSYKNFDFNVAIAGQTGNEILNRKRGEVIFTNDTNIDADFAVNRWHGEGTTNSYPSSAGRRKGWNQRLSTFFIEDGSFFRIQNVQLAYTIPFNNKVNKMPEIKLTFTAERPLTLFKYNGFNPEVANGVDRQTYPIPAIYTFGINIKL</sequence>
<gene>
    <name evidence="10" type="ORF">KAOT1_04057</name>
</gene>
<dbReference type="OrthoDB" id="7432683at2"/>
<keyword evidence="8" id="KW-0732">Signal</keyword>
<dbReference type="SUPFAM" id="SSF49464">
    <property type="entry name" value="Carboxypeptidase regulatory domain-like"/>
    <property type="match status" value="1"/>
</dbReference>
<feature type="domain" description="TonB-dependent receptor plug" evidence="9">
    <location>
        <begin position="112"/>
        <end position="217"/>
    </location>
</feature>
<dbReference type="Proteomes" id="UP000002945">
    <property type="component" value="Unassembled WGS sequence"/>
</dbReference>
<keyword evidence="3 7" id="KW-1134">Transmembrane beta strand</keyword>
<dbReference type="InterPro" id="IPR039426">
    <property type="entry name" value="TonB-dep_rcpt-like"/>
</dbReference>
<dbReference type="NCBIfam" id="TIGR04056">
    <property type="entry name" value="OMP_RagA_SusC"/>
    <property type="match status" value="1"/>
</dbReference>
<organism evidence="10 11">
    <name type="scientific">Kordia algicida OT-1</name>
    <dbReference type="NCBI Taxonomy" id="391587"/>
    <lineage>
        <taxon>Bacteria</taxon>
        <taxon>Pseudomonadati</taxon>
        <taxon>Bacteroidota</taxon>
        <taxon>Flavobacteriia</taxon>
        <taxon>Flavobacteriales</taxon>
        <taxon>Flavobacteriaceae</taxon>
        <taxon>Kordia</taxon>
    </lineage>
</organism>
<dbReference type="InterPro" id="IPR012910">
    <property type="entry name" value="Plug_dom"/>
</dbReference>
<evidence type="ECO:0000256" key="4">
    <source>
        <dbReference type="ARBA" id="ARBA00022692"/>
    </source>
</evidence>
<protein>
    <recommendedName>
        <fullName evidence="9">TonB-dependent receptor plug domain-containing protein</fullName>
    </recommendedName>
</protein>
<dbReference type="STRING" id="391587.KAOT1_04057"/>
<dbReference type="InterPro" id="IPR008969">
    <property type="entry name" value="CarboxyPept-like_regulatory"/>
</dbReference>
<keyword evidence="11" id="KW-1185">Reference proteome</keyword>
<feature type="signal peptide" evidence="8">
    <location>
        <begin position="1"/>
        <end position="20"/>
    </location>
</feature>
<dbReference type="Gene3D" id="2.60.40.1120">
    <property type="entry name" value="Carboxypeptidase-like, regulatory domain"/>
    <property type="match status" value="1"/>
</dbReference>
<comment type="subcellular location">
    <subcellularLocation>
        <location evidence="1 7">Cell outer membrane</location>
        <topology evidence="1 7">Multi-pass membrane protein</topology>
    </subcellularLocation>
</comment>
<dbReference type="InterPro" id="IPR036942">
    <property type="entry name" value="Beta-barrel_TonB_sf"/>
</dbReference>
<keyword evidence="6 7" id="KW-0998">Cell outer membrane</keyword>
<evidence type="ECO:0000256" key="1">
    <source>
        <dbReference type="ARBA" id="ARBA00004571"/>
    </source>
</evidence>
<dbReference type="PROSITE" id="PS52016">
    <property type="entry name" value="TONB_DEPENDENT_REC_3"/>
    <property type="match status" value="1"/>
</dbReference>
<evidence type="ECO:0000256" key="7">
    <source>
        <dbReference type="PROSITE-ProRule" id="PRU01360"/>
    </source>
</evidence>
<dbReference type="InterPro" id="IPR023997">
    <property type="entry name" value="TonB-dep_OMP_SusC/RagA_CS"/>
</dbReference>
<evidence type="ECO:0000256" key="8">
    <source>
        <dbReference type="SAM" id="SignalP"/>
    </source>
</evidence>
<dbReference type="InterPro" id="IPR037066">
    <property type="entry name" value="Plug_dom_sf"/>
</dbReference>
<comment type="similarity">
    <text evidence="7">Belongs to the TonB-dependent receptor family.</text>
</comment>
<dbReference type="EMBL" id="ABIB01000004">
    <property type="protein sequence ID" value="EDP96554.1"/>
    <property type="molecule type" value="Genomic_DNA"/>
</dbReference>
<dbReference type="Pfam" id="PF13715">
    <property type="entry name" value="CarbopepD_reg_2"/>
    <property type="match status" value="1"/>
</dbReference>
<dbReference type="Pfam" id="PF07715">
    <property type="entry name" value="Plug"/>
    <property type="match status" value="1"/>
</dbReference>
<comment type="caution">
    <text evidence="10">The sequence shown here is derived from an EMBL/GenBank/DDBJ whole genome shotgun (WGS) entry which is preliminary data.</text>
</comment>
<reference evidence="10 11" key="1">
    <citation type="journal article" date="2011" name="J. Bacteriol.">
        <title>Genome sequence of the algicidal bacterium Kordia algicida OT-1.</title>
        <authorList>
            <person name="Lee H.S."/>
            <person name="Kang S.G."/>
            <person name="Kwon K.K."/>
            <person name="Lee J.H."/>
            <person name="Kim S.J."/>
        </authorList>
    </citation>
    <scope>NUCLEOTIDE SEQUENCE [LARGE SCALE GENOMIC DNA]</scope>
    <source>
        <strain evidence="10 11">OT-1</strain>
    </source>
</reference>
<dbReference type="HOGENOM" id="CLU_004317_0_2_10"/>
<evidence type="ECO:0000256" key="3">
    <source>
        <dbReference type="ARBA" id="ARBA00022452"/>
    </source>
</evidence>
<dbReference type="AlphaFoldDB" id="A9DWF9"/>
<evidence type="ECO:0000256" key="6">
    <source>
        <dbReference type="ARBA" id="ARBA00023237"/>
    </source>
</evidence>
<dbReference type="InterPro" id="IPR023996">
    <property type="entry name" value="TonB-dep_OMP_SusC/RagA"/>
</dbReference>
<keyword evidence="5 7" id="KW-0472">Membrane</keyword>
<evidence type="ECO:0000256" key="2">
    <source>
        <dbReference type="ARBA" id="ARBA00022448"/>
    </source>
</evidence>
<dbReference type="Gene3D" id="2.170.130.10">
    <property type="entry name" value="TonB-dependent receptor, plug domain"/>
    <property type="match status" value="1"/>
</dbReference>
<dbReference type="RefSeq" id="WP_007093384.1">
    <property type="nucleotide sequence ID" value="NZ_CP142125.1"/>
</dbReference>
<proteinExistence type="inferred from homology"/>
<dbReference type="eggNOG" id="COG1629">
    <property type="taxonomic scope" value="Bacteria"/>
</dbReference>
<dbReference type="GO" id="GO:0009279">
    <property type="term" value="C:cell outer membrane"/>
    <property type="evidence" value="ECO:0007669"/>
    <property type="project" value="UniProtKB-SubCell"/>
</dbReference>
<evidence type="ECO:0000256" key="5">
    <source>
        <dbReference type="ARBA" id="ARBA00023136"/>
    </source>
</evidence>
<keyword evidence="2 7" id="KW-0813">Transport</keyword>
<dbReference type="NCBIfam" id="TIGR04057">
    <property type="entry name" value="SusC_RagA_signa"/>
    <property type="match status" value="1"/>
</dbReference>
<accession>A9DWF9</accession>
<keyword evidence="4 7" id="KW-0812">Transmembrane</keyword>